<dbReference type="Gene3D" id="3.40.250.10">
    <property type="entry name" value="Rhodanese-like domain"/>
    <property type="match status" value="1"/>
</dbReference>
<name>A0A0F4YR33_RASE3</name>
<dbReference type="AlphaFoldDB" id="A0A0F4YR33"/>
<dbReference type="Pfam" id="PF00581">
    <property type="entry name" value="Rhodanese"/>
    <property type="match status" value="1"/>
</dbReference>
<dbReference type="GO" id="GO:0005737">
    <property type="term" value="C:cytoplasm"/>
    <property type="evidence" value="ECO:0007669"/>
    <property type="project" value="TreeGrafter"/>
</dbReference>
<dbReference type="Proteomes" id="UP000053958">
    <property type="component" value="Unassembled WGS sequence"/>
</dbReference>
<dbReference type="GO" id="GO:0004725">
    <property type="term" value="F:protein tyrosine phosphatase activity"/>
    <property type="evidence" value="ECO:0007669"/>
    <property type="project" value="TreeGrafter"/>
</dbReference>
<organism evidence="2 3">
    <name type="scientific">Rasamsonia emersonii (strain ATCC 16479 / CBS 393.64 / IMI 116815)</name>
    <dbReference type="NCBI Taxonomy" id="1408163"/>
    <lineage>
        <taxon>Eukaryota</taxon>
        <taxon>Fungi</taxon>
        <taxon>Dikarya</taxon>
        <taxon>Ascomycota</taxon>
        <taxon>Pezizomycotina</taxon>
        <taxon>Eurotiomycetes</taxon>
        <taxon>Eurotiomycetidae</taxon>
        <taxon>Eurotiales</taxon>
        <taxon>Trichocomaceae</taxon>
        <taxon>Rasamsonia</taxon>
    </lineage>
</organism>
<dbReference type="FunFam" id="3.40.250.10:FF:000050">
    <property type="entry name" value="Dual specificity phosphatase, putative"/>
    <property type="match status" value="1"/>
</dbReference>
<accession>A0A0F4YR33</accession>
<dbReference type="STRING" id="1408163.A0A0F4YR33"/>
<dbReference type="InterPro" id="IPR036873">
    <property type="entry name" value="Rhodanese-like_dom_sf"/>
</dbReference>
<dbReference type="PROSITE" id="PS50206">
    <property type="entry name" value="RHODANESE_3"/>
    <property type="match status" value="1"/>
</dbReference>
<gene>
    <name evidence="2" type="ORF">T310_5409</name>
</gene>
<proteinExistence type="predicted"/>
<feature type="domain" description="Rhodanese" evidence="1">
    <location>
        <begin position="26"/>
        <end position="128"/>
    </location>
</feature>
<evidence type="ECO:0000259" key="1">
    <source>
        <dbReference type="PROSITE" id="PS50206"/>
    </source>
</evidence>
<dbReference type="PANTHER" id="PTHR10828">
    <property type="entry name" value="M-PHASE INDUCER PHOSPHATASE DUAL SPECIFICITY PHOSPHATASE CDC25"/>
    <property type="match status" value="1"/>
</dbReference>
<dbReference type="SMART" id="SM00450">
    <property type="entry name" value="RHOD"/>
    <property type="match status" value="1"/>
</dbReference>
<keyword evidence="3" id="KW-1185">Reference proteome</keyword>
<dbReference type="PANTHER" id="PTHR10828:SF38">
    <property type="entry name" value="ARSENICAL-RESISTANCE PROTEIN 2-RELATED"/>
    <property type="match status" value="1"/>
</dbReference>
<dbReference type="GO" id="GO:0004792">
    <property type="term" value="F:thiosulfate-cyanide sulfurtransferase activity"/>
    <property type="evidence" value="ECO:0007669"/>
    <property type="project" value="EnsemblFungi"/>
</dbReference>
<protein>
    <recommendedName>
        <fullName evidence="1">Rhodanese domain-containing protein</fullName>
    </recommendedName>
</protein>
<comment type="caution">
    <text evidence="2">The sequence shown here is derived from an EMBL/GenBank/DDBJ whole genome shotgun (WGS) entry which is preliminary data.</text>
</comment>
<dbReference type="SUPFAM" id="SSF52821">
    <property type="entry name" value="Rhodanese/Cell cycle control phosphatase"/>
    <property type="match status" value="1"/>
</dbReference>
<reference evidence="2 3" key="1">
    <citation type="submission" date="2015-04" db="EMBL/GenBank/DDBJ databases">
        <authorList>
            <person name="Heijne W.H."/>
            <person name="Fedorova N.D."/>
            <person name="Nierman W.C."/>
            <person name="Vollebregt A.W."/>
            <person name="Zhao Z."/>
            <person name="Wu L."/>
            <person name="Kumar M."/>
            <person name="Stam H."/>
            <person name="van den Berg M.A."/>
            <person name="Pel H.J."/>
        </authorList>
    </citation>
    <scope>NUCLEOTIDE SEQUENCE [LARGE SCALE GENOMIC DNA]</scope>
    <source>
        <strain evidence="2 3">CBS 393.64</strain>
    </source>
</reference>
<evidence type="ECO:0000313" key="3">
    <source>
        <dbReference type="Proteomes" id="UP000053958"/>
    </source>
</evidence>
<dbReference type="GeneID" id="25317754"/>
<sequence>MSSITIATLPRMSRDVLSSLLLSTSASNKLAIIDVRDSDHVGGHIYSSTWVPSSTLDYRMPELVRTLKDKEKVVFHCTLSQQRGPSAALRYARERERMLGAEESKKQEVFVLEGGFVRWQEKYGKDTRLTEAYEEDIWREY</sequence>
<dbReference type="GO" id="GO:0005634">
    <property type="term" value="C:nucleus"/>
    <property type="evidence" value="ECO:0007669"/>
    <property type="project" value="TreeGrafter"/>
</dbReference>
<dbReference type="RefSeq" id="XP_013327177.1">
    <property type="nucleotide sequence ID" value="XM_013471723.1"/>
</dbReference>
<evidence type="ECO:0000313" key="2">
    <source>
        <dbReference type="EMBL" id="KKA20565.1"/>
    </source>
</evidence>
<dbReference type="EMBL" id="LASV01000248">
    <property type="protein sequence ID" value="KKA20565.1"/>
    <property type="molecule type" value="Genomic_DNA"/>
</dbReference>
<dbReference type="OrthoDB" id="102559at2759"/>
<dbReference type="InterPro" id="IPR001763">
    <property type="entry name" value="Rhodanese-like_dom"/>
</dbReference>